<sequence length="434" mass="50369">MLEAFKKHIKTNFHFLEDAKLLIACSGGLDSVVLANLSKDAGYNFSLAHCNYNLRGKQSDDDENFVVDLALKFGCEVHTTSFNMDDFKKNENSSIQASARQLRYEWFNALEEQWGYDFVLTAHHADDDLETHIINLSRGTGIKGLTGIPKKNGTIIRPLLPFKRSEILAFATTKKMTWREDSSNNETKYLRNKIRHNIIPQLKELNANFLDNFKKTQEYLNEATTLLGVYKNELKNSLFRKDDRVVRIEIEALKSKLPLKEHLYLIFEEYGFTQWLDIENLLEAPSGKQVFSKTHKLVKDRDFLLLTELDKIDDHSYTLFEKDTEINSPISLKIKMVSEISKSCGDDLFVDAEKLKFPLLLRKWNNGDYFYPLGMKGKKKLSKFFKDEKVDILSKKNIWLLCSGNDIVWIIGKRADERFKVTPKTDKILKFELH</sequence>
<dbReference type="PANTHER" id="PTHR43033:SF1">
    <property type="entry name" value="TRNA(ILE)-LYSIDINE SYNTHASE-RELATED"/>
    <property type="match status" value="1"/>
</dbReference>
<dbReference type="Proteomes" id="UP001250662">
    <property type="component" value="Unassembled WGS sequence"/>
</dbReference>
<dbReference type="SUPFAM" id="SSF56037">
    <property type="entry name" value="PheT/TilS domain"/>
    <property type="match status" value="1"/>
</dbReference>
<dbReference type="Pfam" id="PF01171">
    <property type="entry name" value="ATP_bind_3"/>
    <property type="match status" value="1"/>
</dbReference>
<evidence type="ECO:0000256" key="4">
    <source>
        <dbReference type="ARBA" id="ARBA00022694"/>
    </source>
</evidence>
<dbReference type="GO" id="GO:0032267">
    <property type="term" value="F:tRNA(Ile)-lysidine synthase activity"/>
    <property type="evidence" value="ECO:0007669"/>
    <property type="project" value="UniProtKB-EC"/>
</dbReference>
<dbReference type="Gene3D" id="3.40.50.620">
    <property type="entry name" value="HUPs"/>
    <property type="match status" value="1"/>
</dbReference>
<dbReference type="SMART" id="SM00977">
    <property type="entry name" value="TilS_C"/>
    <property type="match status" value="1"/>
</dbReference>
<reference evidence="10 11" key="1">
    <citation type="submission" date="2023-09" db="EMBL/GenBank/DDBJ databases">
        <authorList>
            <person name="Rey-Velasco X."/>
        </authorList>
    </citation>
    <scope>NUCLEOTIDE SEQUENCE [LARGE SCALE GENOMIC DNA]</scope>
    <source>
        <strain evidence="10 11">P007</strain>
    </source>
</reference>
<evidence type="ECO:0000256" key="3">
    <source>
        <dbReference type="ARBA" id="ARBA00022598"/>
    </source>
</evidence>
<evidence type="ECO:0000256" key="5">
    <source>
        <dbReference type="ARBA" id="ARBA00022741"/>
    </source>
</evidence>
<evidence type="ECO:0000313" key="10">
    <source>
        <dbReference type="EMBL" id="MDT0621711.1"/>
    </source>
</evidence>
<comment type="caution">
    <text evidence="10">The sequence shown here is derived from an EMBL/GenBank/DDBJ whole genome shotgun (WGS) entry which is preliminary data.</text>
</comment>
<comment type="domain">
    <text evidence="8">The N-terminal region contains the highly conserved SGGXDS motif, predicted to be a P-loop motif involved in ATP binding.</text>
</comment>
<dbReference type="NCBIfam" id="TIGR02432">
    <property type="entry name" value="lysidine_TilS_N"/>
    <property type="match status" value="1"/>
</dbReference>
<dbReference type="EC" id="6.3.4.19" evidence="8"/>
<accession>A0ABU3BHS1</accession>
<dbReference type="CDD" id="cd01992">
    <property type="entry name" value="TilS_N"/>
    <property type="match status" value="1"/>
</dbReference>
<dbReference type="PANTHER" id="PTHR43033">
    <property type="entry name" value="TRNA(ILE)-LYSIDINE SYNTHASE-RELATED"/>
    <property type="match status" value="1"/>
</dbReference>
<dbReference type="InterPro" id="IPR014729">
    <property type="entry name" value="Rossmann-like_a/b/a_fold"/>
</dbReference>
<evidence type="ECO:0000256" key="1">
    <source>
        <dbReference type="ARBA" id="ARBA00004496"/>
    </source>
</evidence>
<protein>
    <recommendedName>
        <fullName evidence="8">tRNA(Ile)-lysidine synthase</fullName>
        <ecNumber evidence="8">6.3.4.19</ecNumber>
    </recommendedName>
    <alternativeName>
        <fullName evidence="8">tRNA(Ile)-2-lysyl-cytidine synthase</fullName>
    </alternativeName>
    <alternativeName>
        <fullName evidence="8">tRNA(Ile)-lysidine synthetase</fullName>
    </alternativeName>
</protein>
<dbReference type="HAMAP" id="MF_01161">
    <property type="entry name" value="tRNA_Ile_lys_synt"/>
    <property type="match status" value="1"/>
</dbReference>
<proteinExistence type="inferred from homology"/>
<evidence type="ECO:0000256" key="7">
    <source>
        <dbReference type="ARBA" id="ARBA00048539"/>
    </source>
</evidence>
<keyword evidence="4 8" id="KW-0819">tRNA processing</keyword>
<comment type="function">
    <text evidence="8">Ligates lysine onto the cytidine present at position 34 of the AUA codon-specific tRNA(Ile) that contains the anticodon CAU, in an ATP-dependent manner. Cytidine is converted to lysidine, thus changing the amino acid specificity of the tRNA from methionine to isoleucine.</text>
</comment>
<evidence type="ECO:0000259" key="9">
    <source>
        <dbReference type="SMART" id="SM00977"/>
    </source>
</evidence>
<comment type="subcellular location">
    <subcellularLocation>
        <location evidence="1 8">Cytoplasm</location>
    </subcellularLocation>
</comment>
<dbReference type="RefSeq" id="WP_311387744.1">
    <property type="nucleotide sequence ID" value="NZ_JAVRHU010000002.1"/>
</dbReference>
<dbReference type="InterPro" id="IPR012795">
    <property type="entry name" value="tRNA_Ile_lys_synt_N"/>
</dbReference>
<dbReference type="InterPro" id="IPR011063">
    <property type="entry name" value="TilS/TtcA_N"/>
</dbReference>
<keyword evidence="2 8" id="KW-0963">Cytoplasm</keyword>
<dbReference type="Pfam" id="PF11734">
    <property type="entry name" value="TilS_C"/>
    <property type="match status" value="1"/>
</dbReference>
<keyword evidence="3 8" id="KW-0436">Ligase</keyword>
<evidence type="ECO:0000313" key="11">
    <source>
        <dbReference type="Proteomes" id="UP001250662"/>
    </source>
</evidence>
<keyword evidence="5 8" id="KW-0547">Nucleotide-binding</keyword>
<dbReference type="InterPro" id="IPR012796">
    <property type="entry name" value="Lysidine-tRNA-synth_C"/>
</dbReference>
<dbReference type="NCBIfam" id="TIGR02433">
    <property type="entry name" value="lysidine_TilS_C"/>
    <property type="match status" value="1"/>
</dbReference>
<organism evidence="10 11">
    <name type="scientific">Croceitalea vernalis</name>
    <dbReference type="NCBI Taxonomy" id="3075599"/>
    <lineage>
        <taxon>Bacteria</taxon>
        <taxon>Pseudomonadati</taxon>
        <taxon>Bacteroidota</taxon>
        <taxon>Flavobacteriia</taxon>
        <taxon>Flavobacteriales</taxon>
        <taxon>Flavobacteriaceae</taxon>
        <taxon>Croceitalea</taxon>
    </lineage>
</organism>
<keyword evidence="11" id="KW-1185">Reference proteome</keyword>
<keyword evidence="6 8" id="KW-0067">ATP-binding</keyword>
<dbReference type="EMBL" id="JAVRHU010000002">
    <property type="protein sequence ID" value="MDT0621711.1"/>
    <property type="molecule type" value="Genomic_DNA"/>
</dbReference>
<name>A0ABU3BHS1_9FLAO</name>
<comment type="catalytic activity">
    <reaction evidence="7 8">
        <text>cytidine(34) in tRNA(Ile2) + L-lysine + ATP = lysidine(34) in tRNA(Ile2) + AMP + diphosphate + H(+)</text>
        <dbReference type="Rhea" id="RHEA:43744"/>
        <dbReference type="Rhea" id="RHEA-COMP:10625"/>
        <dbReference type="Rhea" id="RHEA-COMP:10670"/>
        <dbReference type="ChEBI" id="CHEBI:15378"/>
        <dbReference type="ChEBI" id="CHEBI:30616"/>
        <dbReference type="ChEBI" id="CHEBI:32551"/>
        <dbReference type="ChEBI" id="CHEBI:33019"/>
        <dbReference type="ChEBI" id="CHEBI:82748"/>
        <dbReference type="ChEBI" id="CHEBI:83665"/>
        <dbReference type="ChEBI" id="CHEBI:456215"/>
        <dbReference type="EC" id="6.3.4.19"/>
    </reaction>
</comment>
<evidence type="ECO:0000256" key="6">
    <source>
        <dbReference type="ARBA" id="ARBA00022840"/>
    </source>
</evidence>
<feature type="domain" description="Lysidine-tRNA(Ile) synthetase C-terminal" evidence="9">
    <location>
        <begin position="359"/>
        <end position="431"/>
    </location>
</feature>
<feature type="binding site" evidence="8">
    <location>
        <begin position="26"/>
        <end position="31"/>
    </location>
    <ligand>
        <name>ATP</name>
        <dbReference type="ChEBI" id="CHEBI:30616"/>
    </ligand>
</feature>
<evidence type="ECO:0000256" key="8">
    <source>
        <dbReference type="HAMAP-Rule" id="MF_01161"/>
    </source>
</evidence>
<gene>
    <name evidence="8 10" type="primary">tilS</name>
    <name evidence="10" type="ORF">RM520_08735</name>
</gene>
<dbReference type="SUPFAM" id="SSF52402">
    <property type="entry name" value="Adenine nucleotide alpha hydrolases-like"/>
    <property type="match status" value="1"/>
</dbReference>
<dbReference type="InterPro" id="IPR012094">
    <property type="entry name" value="tRNA_Ile_lys_synt"/>
</dbReference>
<comment type="similarity">
    <text evidence="8">Belongs to the tRNA(Ile)-lysidine synthase family.</text>
</comment>
<evidence type="ECO:0000256" key="2">
    <source>
        <dbReference type="ARBA" id="ARBA00022490"/>
    </source>
</evidence>